<evidence type="ECO:0000313" key="9">
    <source>
        <dbReference type="EMBL" id="RZO28039.1"/>
    </source>
</evidence>
<keyword evidence="5 7" id="KW-0324">Glycolysis</keyword>
<keyword evidence="6 7" id="KW-0413">Isomerase</keyword>
<evidence type="ECO:0000256" key="1">
    <source>
        <dbReference type="ARBA" id="ARBA00004939"/>
    </source>
</evidence>
<evidence type="ECO:0000256" key="6">
    <source>
        <dbReference type="ARBA" id="ARBA00023235"/>
    </source>
</evidence>
<dbReference type="AlphaFoldDB" id="A0A520N3T2"/>
<dbReference type="GO" id="GO:0004807">
    <property type="term" value="F:triose-phosphate isomerase activity"/>
    <property type="evidence" value="ECO:0007669"/>
    <property type="project" value="UniProtKB-UniRule"/>
</dbReference>
<dbReference type="GO" id="GO:0006094">
    <property type="term" value="P:gluconeogenesis"/>
    <property type="evidence" value="ECO:0007669"/>
    <property type="project" value="UniProtKB-UniRule"/>
</dbReference>
<feature type="binding site" evidence="7">
    <location>
        <position position="204"/>
    </location>
    <ligand>
        <name>substrate</name>
    </ligand>
</feature>
<evidence type="ECO:0000256" key="8">
    <source>
        <dbReference type="RuleBase" id="RU363013"/>
    </source>
</evidence>
<dbReference type="PANTHER" id="PTHR21139">
    <property type="entry name" value="TRIOSEPHOSPHATE ISOMERASE"/>
    <property type="match status" value="1"/>
</dbReference>
<evidence type="ECO:0000256" key="4">
    <source>
        <dbReference type="ARBA" id="ARBA00022490"/>
    </source>
</evidence>
<feature type="binding site" evidence="7">
    <location>
        <begin position="5"/>
        <end position="7"/>
    </location>
    <ligand>
        <name>substrate</name>
    </ligand>
</feature>
<dbReference type="CDD" id="cd00311">
    <property type="entry name" value="TIM"/>
    <property type="match status" value="1"/>
</dbReference>
<name>A0A520N3T2_9GAMM</name>
<feature type="active site" description="Proton acceptor" evidence="7">
    <location>
        <position position="160"/>
    </location>
</feature>
<comment type="subcellular location">
    <subcellularLocation>
        <location evidence="7 8">Cytoplasm</location>
    </subcellularLocation>
</comment>
<dbReference type="HAMAP" id="MF_00147_B">
    <property type="entry name" value="TIM_B"/>
    <property type="match status" value="1"/>
</dbReference>
<feature type="active site" description="Electrophile" evidence="7">
    <location>
        <position position="92"/>
    </location>
</feature>
<keyword evidence="3 7" id="KW-0312">Gluconeogenesis</keyword>
<dbReference type="SUPFAM" id="SSF51351">
    <property type="entry name" value="Triosephosphate isomerase (TIM)"/>
    <property type="match status" value="1"/>
</dbReference>
<dbReference type="EC" id="5.3.1.1" evidence="7 8"/>
<proteinExistence type="inferred from homology"/>
<reference evidence="9 10" key="1">
    <citation type="submission" date="2019-02" db="EMBL/GenBank/DDBJ databases">
        <title>Prokaryotic population dynamics and viral predation in marine succession experiment using metagenomics: the confinement effect.</title>
        <authorList>
            <person name="Haro-Moreno J.M."/>
            <person name="Rodriguez-Valera F."/>
            <person name="Lopez-Perez M."/>
        </authorList>
    </citation>
    <scope>NUCLEOTIDE SEQUENCE [LARGE SCALE GENOMIC DNA]</scope>
    <source>
        <strain evidence="9">MED-G160</strain>
    </source>
</reference>
<dbReference type="PANTHER" id="PTHR21139:SF42">
    <property type="entry name" value="TRIOSEPHOSPHATE ISOMERASE"/>
    <property type="match status" value="1"/>
</dbReference>
<dbReference type="InterPro" id="IPR020861">
    <property type="entry name" value="Triosephosphate_isomerase_AS"/>
</dbReference>
<dbReference type="GO" id="GO:0046166">
    <property type="term" value="P:glyceraldehyde-3-phosphate biosynthetic process"/>
    <property type="evidence" value="ECO:0007669"/>
    <property type="project" value="TreeGrafter"/>
</dbReference>
<gene>
    <name evidence="7 9" type="primary">tpiA</name>
    <name evidence="9" type="ORF">EVA93_01740</name>
</gene>
<evidence type="ECO:0000256" key="5">
    <source>
        <dbReference type="ARBA" id="ARBA00023152"/>
    </source>
</evidence>
<evidence type="ECO:0000313" key="10">
    <source>
        <dbReference type="Proteomes" id="UP000318710"/>
    </source>
</evidence>
<comment type="caution">
    <text evidence="9">The sequence shown here is derived from an EMBL/GenBank/DDBJ whole genome shotgun (WGS) entry which is preliminary data.</text>
</comment>
<dbReference type="GO" id="GO:0019563">
    <property type="term" value="P:glycerol catabolic process"/>
    <property type="evidence" value="ECO:0007669"/>
    <property type="project" value="TreeGrafter"/>
</dbReference>
<comment type="pathway">
    <text evidence="7 8">Carbohydrate degradation; glycolysis; D-glyceraldehyde 3-phosphate from glycerone phosphate: step 1/1.</text>
</comment>
<evidence type="ECO:0000256" key="7">
    <source>
        <dbReference type="HAMAP-Rule" id="MF_00147"/>
    </source>
</evidence>
<dbReference type="NCBIfam" id="TIGR00419">
    <property type="entry name" value="tim"/>
    <property type="match status" value="1"/>
</dbReference>
<dbReference type="InterPro" id="IPR013785">
    <property type="entry name" value="Aldolase_TIM"/>
</dbReference>
<comment type="pathway">
    <text evidence="7 8">Carbohydrate biosynthesis; gluconeogenesis.</text>
</comment>
<comment type="subunit">
    <text evidence="7 8">Homodimer.</text>
</comment>
<comment type="catalytic activity">
    <reaction evidence="7 8">
        <text>D-glyceraldehyde 3-phosphate = dihydroxyacetone phosphate</text>
        <dbReference type="Rhea" id="RHEA:18585"/>
        <dbReference type="ChEBI" id="CHEBI:57642"/>
        <dbReference type="ChEBI" id="CHEBI:59776"/>
        <dbReference type="EC" id="5.3.1.1"/>
    </reaction>
</comment>
<evidence type="ECO:0000256" key="3">
    <source>
        <dbReference type="ARBA" id="ARBA00022432"/>
    </source>
</evidence>
<dbReference type="UniPathway" id="UPA00109">
    <property type="reaction ID" value="UER00189"/>
</dbReference>
<protein>
    <recommendedName>
        <fullName evidence="7 8">Triosephosphate isomerase</fullName>
        <shortName evidence="7">TIM</shortName>
        <shortName evidence="7">TPI</shortName>
        <ecNumber evidence="7 8">5.3.1.1</ecNumber>
    </recommendedName>
    <alternativeName>
        <fullName evidence="7">Triose-phosphate isomerase</fullName>
    </alternativeName>
</protein>
<feature type="binding site" evidence="7">
    <location>
        <begin position="225"/>
        <end position="226"/>
    </location>
    <ligand>
        <name>substrate</name>
    </ligand>
</feature>
<keyword evidence="4 7" id="KW-0963">Cytoplasm</keyword>
<comment type="function">
    <text evidence="7">Involved in the gluconeogenesis. Catalyzes stereospecifically the conversion of dihydroxyacetone phosphate (DHAP) to D-glyceraldehyde-3-phosphate (G3P).</text>
</comment>
<feature type="binding site" evidence="7">
    <location>
        <position position="166"/>
    </location>
    <ligand>
        <name>substrate</name>
    </ligand>
</feature>
<dbReference type="Gene3D" id="3.20.20.70">
    <property type="entry name" value="Aldolase class I"/>
    <property type="match status" value="1"/>
</dbReference>
<dbReference type="Proteomes" id="UP000318710">
    <property type="component" value="Unassembled WGS sequence"/>
</dbReference>
<dbReference type="PROSITE" id="PS51440">
    <property type="entry name" value="TIM_2"/>
    <property type="match status" value="1"/>
</dbReference>
<dbReference type="GO" id="GO:0005829">
    <property type="term" value="C:cytosol"/>
    <property type="evidence" value="ECO:0007669"/>
    <property type="project" value="TreeGrafter"/>
</dbReference>
<comment type="pathway">
    <text evidence="1">Carbohydrate metabolism; erythritol degradation.</text>
</comment>
<dbReference type="Pfam" id="PF00121">
    <property type="entry name" value="TIM"/>
    <property type="match status" value="1"/>
</dbReference>
<dbReference type="GO" id="GO:0006096">
    <property type="term" value="P:glycolytic process"/>
    <property type="evidence" value="ECO:0007669"/>
    <property type="project" value="UniProtKB-UniRule"/>
</dbReference>
<dbReference type="EMBL" id="SHBF01000006">
    <property type="protein sequence ID" value="RZO28039.1"/>
    <property type="molecule type" value="Genomic_DNA"/>
</dbReference>
<dbReference type="InterPro" id="IPR022896">
    <property type="entry name" value="TrioseP_Isoase_bac/euk"/>
</dbReference>
<accession>A0A520N3T2</accession>
<dbReference type="PROSITE" id="PS00171">
    <property type="entry name" value="TIM_1"/>
    <property type="match status" value="1"/>
</dbReference>
<dbReference type="InterPro" id="IPR035990">
    <property type="entry name" value="TIM_sf"/>
</dbReference>
<sequence>MIVANWKCNGSKAMINEWTNNFLTNYVETKKAFIGIAPPSIYIESILDTKLSKFKEINIGSQDIDISSGARTGAISSEMILDFDCKFSIIGHSERRQFFNEKNDEIKQKILKIANKTLTILCVGETEEENKNDQTKDVLKRQIEVIEDIEFNGSLVIAYEPVWAIGTGNTPTPDKINEIHKFIKDVVQSFSDNSAIPMVLYGGSVNQENAENFFKEESVDGALIGGASLDGRQFANIINIFNGINLK</sequence>
<dbReference type="UniPathway" id="UPA00138"/>
<dbReference type="InterPro" id="IPR000652">
    <property type="entry name" value="Triosephosphate_isomerase"/>
</dbReference>
<organism evidence="9 10">
    <name type="scientific">SAR86 cluster bacterium</name>
    <dbReference type="NCBI Taxonomy" id="2030880"/>
    <lineage>
        <taxon>Bacteria</taxon>
        <taxon>Pseudomonadati</taxon>
        <taxon>Pseudomonadota</taxon>
        <taxon>Gammaproteobacteria</taxon>
        <taxon>SAR86 cluster</taxon>
    </lineage>
</organism>
<comment type="similarity">
    <text evidence="2 7 8">Belongs to the triosephosphate isomerase family.</text>
</comment>
<evidence type="ECO:0000256" key="2">
    <source>
        <dbReference type="ARBA" id="ARBA00007422"/>
    </source>
</evidence>